<feature type="compositionally biased region" description="Polar residues" evidence="4">
    <location>
        <begin position="124"/>
        <end position="148"/>
    </location>
</feature>
<evidence type="ECO:0000256" key="3">
    <source>
        <dbReference type="PROSITE-ProRule" id="PRU10141"/>
    </source>
</evidence>
<dbReference type="EMBL" id="PYSW02000009">
    <property type="protein sequence ID" value="KAG2388565.1"/>
    <property type="molecule type" value="Genomic_DNA"/>
</dbReference>
<dbReference type="Gene3D" id="3.30.200.20">
    <property type="entry name" value="Phosphorylase Kinase, domain 1"/>
    <property type="match status" value="1"/>
</dbReference>
<dbReference type="RefSeq" id="XP_044552557.1">
    <property type="nucleotide sequence ID" value="XM_044693589.1"/>
</dbReference>
<feature type="binding site" evidence="3">
    <location>
        <position position="207"/>
    </location>
    <ligand>
        <name>ATP</name>
        <dbReference type="ChEBI" id="CHEBI:30616"/>
    </ligand>
</feature>
<evidence type="ECO:0000256" key="2">
    <source>
        <dbReference type="ARBA" id="ARBA00022840"/>
    </source>
</evidence>
<dbReference type="PANTHER" id="PTHR43628">
    <property type="entry name" value="ACTIVATOR OF C KINASE PROTEIN 1-RELATED"/>
    <property type="match status" value="1"/>
</dbReference>
<dbReference type="InterPro" id="IPR011990">
    <property type="entry name" value="TPR-like_helical_dom_sf"/>
</dbReference>
<dbReference type="GeneID" id="68092466"/>
<dbReference type="Pfam" id="PF00069">
    <property type="entry name" value="Pkinase"/>
    <property type="match status" value="1"/>
</dbReference>
<dbReference type="PROSITE" id="PS00108">
    <property type="entry name" value="PROTEIN_KINASE_ST"/>
    <property type="match status" value="1"/>
</dbReference>
<dbReference type="SMART" id="SM00220">
    <property type="entry name" value="S_TKc"/>
    <property type="match status" value="1"/>
</dbReference>
<dbReference type="CDD" id="cd14014">
    <property type="entry name" value="STKc_PknB_like"/>
    <property type="match status" value="1"/>
</dbReference>
<keyword evidence="1 3" id="KW-0547">Nucleotide-binding</keyword>
<dbReference type="PROSITE" id="PS50011">
    <property type="entry name" value="PROTEIN_KINASE_DOM"/>
    <property type="match status" value="1"/>
</dbReference>
<evidence type="ECO:0000256" key="1">
    <source>
        <dbReference type="ARBA" id="ARBA00022741"/>
    </source>
</evidence>
<dbReference type="InterPro" id="IPR017441">
    <property type="entry name" value="Protein_kinase_ATP_BS"/>
</dbReference>
<dbReference type="AlphaFoldDB" id="A0AA88GTG3"/>
<feature type="compositionally biased region" description="Polar residues" evidence="4">
    <location>
        <begin position="105"/>
        <end position="116"/>
    </location>
</feature>
<accession>A0AA88GTG3</accession>
<protein>
    <recommendedName>
        <fullName evidence="5">Protein kinase domain-containing protein</fullName>
    </recommendedName>
</protein>
<name>A0AA88GTG3_NAELO</name>
<evidence type="ECO:0000259" key="5">
    <source>
        <dbReference type="PROSITE" id="PS50011"/>
    </source>
</evidence>
<dbReference type="SUPFAM" id="SSF56112">
    <property type="entry name" value="Protein kinase-like (PK-like)"/>
    <property type="match status" value="1"/>
</dbReference>
<dbReference type="GO" id="GO:0005524">
    <property type="term" value="F:ATP binding"/>
    <property type="evidence" value="ECO:0007669"/>
    <property type="project" value="UniProtKB-UniRule"/>
</dbReference>
<dbReference type="InterPro" id="IPR008271">
    <property type="entry name" value="Ser/Thr_kinase_AS"/>
</dbReference>
<proteinExistence type="predicted"/>
<feature type="domain" description="Protein kinase" evidence="5">
    <location>
        <begin position="178"/>
        <end position="449"/>
    </location>
</feature>
<dbReference type="InterPro" id="IPR052945">
    <property type="entry name" value="Mitotic_Regulator"/>
</dbReference>
<dbReference type="InterPro" id="IPR000719">
    <property type="entry name" value="Prot_kinase_dom"/>
</dbReference>
<dbReference type="SUPFAM" id="SSF81901">
    <property type="entry name" value="HCP-like"/>
    <property type="match status" value="3"/>
</dbReference>
<evidence type="ECO:0000313" key="6">
    <source>
        <dbReference type="EMBL" id="KAG2388565.1"/>
    </source>
</evidence>
<dbReference type="Gene3D" id="3.10.20.90">
    <property type="entry name" value="Phosphatidylinositol 3-kinase Catalytic Subunit, Chain A, domain 1"/>
    <property type="match status" value="1"/>
</dbReference>
<organism evidence="6 7">
    <name type="scientific">Naegleria lovaniensis</name>
    <name type="common">Amoeba</name>
    <dbReference type="NCBI Taxonomy" id="51637"/>
    <lineage>
        <taxon>Eukaryota</taxon>
        <taxon>Discoba</taxon>
        <taxon>Heterolobosea</taxon>
        <taxon>Tetramitia</taxon>
        <taxon>Eutetramitia</taxon>
        <taxon>Vahlkampfiidae</taxon>
        <taxon>Naegleria</taxon>
    </lineage>
</organism>
<dbReference type="SMART" id="SM00671">
    <property type="entry name" value="SEL1"/>
    <property type="match status" value="13"/>
</dbReference>
<dbReference type="Pfam" id="PF08238">
    <property type="entry name" value="Sel1"/>
    <property type="match status" value="12"/>
</dbReference>
<feature type="compositionally biased region" description="Basic and acidic residues" evidence="4">
    <location>
        <begin position="149"/>
        <end position="168"/>
    </location>
</feature>
<dbReference type="PROSITE" id="PS00107">
    <property type="entry name" value="PROTEIN_KINASE_ATP"/>
    <property type="match status" value="1"/>
</dbReference>
<evidence type="ECO:0000313" key="7">
    <source>
        <dbReference type="Proteomes" id="UP000816034"/>
    </source>
</evidence>
<dbReference type="InterPro" id="IPR011009">
    <property type="entry name" value="Kinase-like_dom_sf"/>
</dbReference>
<dbReference type="InterPro" id="IPR006597">
    <property type="entry name" value="Sel1-like"/>
</dbReference>
<evidence type="ECO:0000256" key="4">
    <source>
        <dbReference type="SAM" id="MobiDB-lite"/>
    </source>
</evidence>
<sequence length="973" mass="109479">MSKVICRLEGESSSLSSSNIEKLLLILEENTSFDSLVKDIKNKAKNLNFTDNVCNDFRIKYFDETAEEEVCISSDQDVRVFLDQIKNPNTKKENKVLSFKILSPSNNSKRASSNHASEGVITAANRTGTKDSNFPRSSFGIQTIQPPQDNHDSVPTSRKDLNSSRPGDKVEEYLNKRYSSIQFIGSGGFGSVYSVTSKESNSRRAIKLMKIEDFEVANTAMKEFQKMIELKHENIVATFDSFFAGSLSTIGIEMELMKGSLFDLFIKKQQILPEKMILDTLLQTCLALECLQTKKIIHRDIKPHNILVRSFDLTKQEISIGLADFGMARSMDTVHKTGVGGTVLYFSPEIQQAFGLESKKPSFSYSSDMFALGVTIYQLISFDLVTSWATLVMHSNNDAIRQFITSHMKANYSDFLVQLIMSMIRLESTDRISVSQLLGKLSKKPPSKLPSKRKATHVVSYQQSAQLESNLGKTYLDQKNYAKAYEYFARDAKKGNVDSEFYLGFLFEKGLGVKQDAQLALQWYERAANHGHIEAQYVVGTLYEDNGEDEKASVWYKKASIGGHASAQNCLGYMYELGYGVLQDYDIAFAWYLKAANQNNVDAQYNLARLYEAGLGVDPNASLAFSWYQKAAEKGDVQAQYRVGFMYEKGKGVKMNYDKALEIYTQLASQGVPEAENRLGFMNEKGLGGLPLNYVVASEWYQKAASKGNANAQFNLGYMYEKGYGVWQSYDQAILWYTEAAKQGHLDAQYYLGEMYEKGIGVDIDYIEAVKWYKACALQGDAEAQLCLCDMYYKGLGVEKNETTAFYWCMKSAGKGNAQAQNFLGYMYDHGIGTQEDQYQAFEWYQKSAKQGNTSALINLGYMYHYGHGVTQSYEKAFDLYSKAANKGDDIALFNIGVMYENGEGVEQNSLIAREWYEKSANKGNADAKAKLLNFSTIITITPEESEITTPAKTKKSKFSLRSLFHRRSNLAE</sequence>
<comment type="caution">
    <text evidence="6">The sequence shown here is derived from an EMBL/GenBank/DDBJ whole genome shotgun (WGS) entry which is preliminary data.</text>
</comment>
<dbReference type="Proteomes" id="UP000816034">
    <property type="component" value="Unassembled WGS sequence"/>
</dbReference>
<keyword evidence="7" id="KW-1185">Reference proteome</keyword>
<keyword evidence="2 3" id="KW-0067">ATP-binding</keyword>
<dbReference type="Gene3D" id="1.10.510.10">
    <property type="entry name" value="Transferase(Phosphotransferase) domain 1"/>
    <property type="match status" value="1"/>
</dbReference>
<reference evidence="6 7" key="1">
    <citation type="journal article" date="2018" name="BMC Genomics">
        <title>The genome of Naegleria lovaniensis, the basis for a comparative approach to unravel pathogenicity factors of the human pathogenic amoeba N. fowleri.</title>
        <authorList>
            <person name="Liechti N."/>
            <person name="Schurch N."/>
            <person name="Bruggmann R."/>
            <person name="Wittwer M."/>
        </authorList>
    </citation>
    <scope>NUCLEOTIDE SEQUENCE [LARGE SCALE GENOMIC DNA]</scope>
    <source>
        <strain evidence="6 7">ATCC 30569</strain>
    </source>
</reference>
<gene>
    <name evidence="6" type="ORF">C9374_000004</name>
</gene>
<dbReference type="PANTHER" id="PTHR43628:SF1">
    <property type="entry name" value="CHITIN SYNTHASE REGULATORY FACTOR 2-RELATED"/>
    <property type="match status" value="1"/>
</dbReference>
<dbReference type="GO" id="GO:0004672">
    <property type="term" value="F:protein kinase activity"/>
    <property type="evidence" value="ECO:0007669"/>
    <property type="project" value="InterPro"/>
</dbReference>
<feature type="region of interest" description="Disordered" evidence="4">
    <location>
        <begin position="105"/>
        <end position="168"/>
    </location>
</feature>
<dbReference type="Gene3D" id="1.25.40.10">
    <property type="entry name" value="Tetratricopeptide repeat domain"/>
    <property type="match status" value="3"/>
</dbReference>